<feature type="compositionally biased region" description="Low complexity" evidence="4">
    <location>
        <begin position="437"/>
        <end position="446"/>
    </location>
</feature>
<keyword evidence="7" id="KW-1185">Reference proteome</keyword>
<comment type="subcellular location">
    <subcellularLocation>
        <location evidence="1">Nucleus</location>
        <location evidence="1">Nucleolus</location>
    </subcellularLocation>
</comment>
<feature type="compositionally biased region" description="Acidic residues" evidence="4">
    <location>
        <begin position="374"/>
        <end position="390"/>
    </location>
</feature>
<evidence type="ECO:0000256" key="1">
    <source>
        <dbReference type="ARBA" id="ARBA00004604"/>
    </source>
</evidence>
<evidence type="ECO:0000313" key="6">
    <source>
        <dbReference type="EMBL" id="GLI60135.1"/>
    </source>
</evidence>
<feature type="compositionally biased region" description="Gly residues" evidence="4">
    <location>
        <begin position="96"/>
        <end position="107"/>
    </location>
</feature>
<feature type="compositionally biased region" description="Gly residues" evidence="4">
    <location>
        <begin position="195"/>
        <end position="205"/>
    </location>
</feature>
<feature type="compositionally biased region" description="Basic and acidic residues" evidence="4">
    <location>
        <begin position="113"/>
        <end position="147"/>
    </location>
</feature>
<dbReference type="InterPro" id="IPR016024">
    <property type="entry name" value="ARM-type_fold"/>
</dbReference>
<name>A0ABQ5RRD1_9CHLO</name>
<evidence type="ECO:0000313" key="7">
    <source>
        <dbReference type="Proteomes" id="UP001165090"/>
    </source>
</evidence>
<dbReference type="InterPro" id="IPR050781">
    <property type="entry name" value="CWC22_splicing_factor"/>
</dbReference>
<feature type="compositionally biased region" description="Gly residues" evidence="4">
    <location>
        <begin position="21"/>
        <end position="30"/>
    </location>
</feature>
<sequence>MYGTQGRGGGRGRRDRSFLGRGQGGGGGRRGPALPFSLLRELGDDTSGGAGGGSGRGFKFHGDGSGGGGGGNARFRGRGRGRGRGREGGRGDRGRGGMQFGAGGGDISGSYGADDRRKRTADRPADDASRGYKRQRQEKAAHSDQRPTKQRLMSTDNSGSGRSGDPGSSGLTRTLAAMKQQQAISGAGNHARPGPGSGFGSGSGSRGTSSKTKFHELLVDGWESRNGREAFLEELRLQAQLAKKLGKSKKDALDGMDKLMGFLSAGSGSLLPKYLDREARQEAEELLTKAGSGSGTGDQDPGLGSKVQSKGAKRPLSSAAAAAREVAEILDRESDEELELFGVDPDSNRDDDDDLEEEELLGRHGSESRSESGSEVEEGEEGIYDSEDGDDGGRELASESDGEEDGGMDDAGGEDDYDDDDDDDDEMEEGEEDDGYDMYGQLMASESADEEDVPASDDAAADEEEDEEDEAEEVEGGRHLTGGHRTNVKAASAAREETGSGNGARGGDGAEPAAAEPTAAVAAVAAQQRYVPPALRAQLAAAGGGGGGGGALDAARLQVERRVTGLINRLAEANLQSISREVAELYSTQGRRLVSEAVAMQILGAAESGPRASEQFAAVAAAFVTAVAAQAEAQDLAAGFLAELAQRMEAARSSGDSLAQANLVTVLAYCYSAGLVGPGLCYSLLGILKERFQELDVSAMVTLLNAVGLQLRNADPGLMKEFVLGLHERAAQLGRDGLLSRRAQLMLDLIIDIKNNKTSAAGGAAAAADVSLGGTATRKSKAAAAAAASGAGGGGRRGGALAVLQPSVAKWLQQLGVEEVSLRGLTWKKLLAPNKKGMWWMPVAGEVLDDPLLLAAAAGVGNVAGGSSAMAAAAAGAAAGEGSITAAAAAAASTAKLLQLAAAQQMNTDARRVVFVAIMGSEDCTEAHEKLLRLPLKGDQRREIVRVLVNCCLDEKAWNPYYAFLAIRLCGGDAGAGAGGGGSGSMGRAHRVTMQYCLWDKFKEVESMDVRQLTHLAKLAALLVARFTLSLSLLKVVDWSDLSAKQMLTWRIFLQHLVSSCKTAGDVKEIFARVAAQPKTLSGLISGLLLFLRTCFGPWVATKLPPGPESDELLKRTRVAEKELAAGAATAAAVLI</sequence>
<dbReference type="Proteomes" id="UP001165090">
    <property type="component" value="Unassembled WGS sequence"/>
</dbReference>
<evidence type="ECO:0000259" key="5">
    <source>
        <dbReference type="PROSITE" id="PS51366"/>
    </source>
</evidence>
<evidence type="ECO:0000256" key="2">
    <source>
        <dbReference type="ARBA" id="ARBA00006856"/>
    </source>
</evidence>
<comment type="similarity">
    <text evidence="2">Belongs to the CWC22 family.</text>
</comment>
<feature type="compositionally biased region" description="Acidic residues" evidence="4">
    <location>
        <begin position="349"/>
        <end position="359"/>
    </location>
</feature>
<dbReference type="Pfam" id="PF02854">
    <property type="entry name" value="MIF4G"/>
    <property type="match status" value="1"/>
</dbReference>
<evidence type="ECO:0000256" key="3">
    <source>
        <dbReference type="ARBA" id="ARBA00023242"/>
    </source>
</evidence>
<evidence type="ECO:0000256" key="4">
    <source>
        <dbReference type="SAM" id="MobiDB-lite"/>
    </source>
</evidence>
<dbReference type="Gene3D" id="1.25.40.180">
    <property type="match status" value="1"/>
</dbReference>
<accession>A0ABQ5RRD1</accession>
<dbReference type="PANTHER" id="PTHR18034">
    <property type="entry name" value="CELL CYCLE CONTROL PROTEIN CWF22-RELATED"/>
    <property type="match status" value="1"/>
</dbReference>
<feature type="domain" description="MI" evidence="5">
    <location>
        <begin position="909"/>
        <end position="1039"/>
    </location>
</feature>
<feature type="compositionally biased region" description="Acidic residues" evidence="4">
    <location>
        <begin position="447"/>
        <end position="474"/>
    </location>
</feature>
<dbReference type="SMART" id="SM00543">
    <property type="entry name" value="MIF4G"/>
    <property type="match status" value="1"/>
</dbReference>
<dbReference type="SMART" id="SM00544">
    <property type="entry name" value="MA3"/>
    <property type="match status" value="1"/>
</dbReference>
<feature type="compositionally biased region" description="Basic and acidic residues" evidence="4">
    <location>
        <begin position="360"/>
        <end position="372"/>
    </location>
</feature>
<dbReference type="SUPFAM" id="SSF48371">
    <property type="entry name" value="ARM repeat"/>
    <property type="match status" value="1"/>
</dbReference>
<proteinExistence type="inferred from homology"/>
<feature type="region of interest" description="Disordered" evidence="4">
    <location>
        <begin position="282"/>
        <end position="514"/>
    </location>
</feature>
<feature type="region of interest" description="Disordered" evidence="4">
    <location>
        <begin position="1"/>
        <end position="212"/>
    </location>
</feature>
<comment type="caution">
    <text evidence="6">The sequence shown here is derived from an EMBL/GenBank/DDBJ whole genome shotgun (WGS) entry which is preliminary data.</text>
</comment>
<feature type="compositionally biased region" description="Gly residues" evidence="4">
    <location>
        <begin position="63"/>
        <end position="72"/>
    </location>
</feature>
<dbReference type="PANTHER" id="PTHR18034:SF4">
    <property type="entry name" value="NUCLEOLAR MIF4G DOMAIN-CONTAINING PROTEIN 1"/>
    <property type="match status" value="1"/>
</dbReference>
<gene>
    <name evidence="6" type="ORF">VaNZ11_002206</name>
</gene>
<feature type="compositionally biased region" description="Low complexity" evidence="4">
    <location>
        <begin position="158"/>
        <end position="170"/>
    </location>
</feature>
<feature type="compositionally biased region" description="Gly residues" evidence="4">
    <location>
        <begin position="500"/>
        <end position="509"/>
    </location>
</feature>
<dbReference type="Pfam" id="PF02847">
    <property type="entry name" value="MA3"/>
    <property type="match status" value="1"/>
</dbReference>
<dbReference type="InterPro" id="IPR003891">
    <property type="entry name" value="Initiation_fac_eIF4g_MI"/>
</dbReference>
<feature type="compositionally biased region" description="Basic and acidic residues" evidence="4">
    <location>
        <begin position="84"/>
        <end position="95"/>
    </location>
</feature>
<dbReference type="EMBL" id="BSDZ01000005">
    <property type="protein sequence ID" value="GLI60135.1"/>
    <property type="molecule type" value="Genomic_DNA"/>
</dbReference>
<dbReference type="PROSITE" id="PS51366">
    <property type="entry name" value="MI"/>
    <property type="match status" value="1"/>
</dbReference>
<keyword evidence="3" id="KW-0539">Nucleus</keyword>
<reference evidence="6 7" key="1">
    <citation type="journal article" date="2023" name="IScience">
        <title>Expanded male sex-determining region conserved during the evolution of homothallism in the green alga Volvox.</title>
        <authorList>
            <person name="Yamamoto K."/>
            <person name="Matsuzaki R."/>
            <person name="Mahakham W."/>
            <person name="Heman W."/>
            <person name="Sekimoto H."/>
            <person name="Kawachi M."/>
            <person name="Minakuchi Y."/>
            <person name="Toyoda A."/>
            <person name="Nozaki H."/>
        </authorList>
    </citation>
    <scope>NUCLEOTIDE SEQUENCE [LARGE SCALE GENOMIC DNA]</scope>
    <source>
        <strain evidence="6 7">NIES-4468</strain>
    </source>
</reference>
<protein>
    <recommendedName>
        <fullName evidence="5">MI domain-containing protein</fullName>
    </recommendedName>
</protein>
<feature type="compositionally biased region" description="Acidic residues" evidence="4">
    <location>
        <begin position="398"/>
        <end position="436"/>
    </location>
</feature>
<organism evidence="6 7">
    <name type="scientific">Volvox africanus</name>
    <dbReference type="NCBI Taxonomy" id="51714"/>
    <lineage>
        <taxon>Eukaryota</taxon>
        <taxon>Viridiplantae</taxon>
        <taxon>Chlorophyta</taxon>
        <taxon>core chlorophytes</taxon>
        <taxon>Chlorophyceae</taxon>
        <taxon>CS clade</taxon>
        <taxon>Chlamydomonadales</taxon>
        <taxon>Volvocaceae</taxon>
        <taxon>Volvox</taxon>
    </lineage>
</organism>
<dbReference type="InterPro" id="IPR003890">
    <property type="entry name" value="MIF4G-like_typ-3"/>
</dbReference>
<feature type="compositionally biased region" description="Gly residues" evidence="4">
    <location>
        <begin position="46"/>
        <end position="56"/>
    </location>
</feature>